<organism evidence="9 10">
    <name type="scientific">Peribacillus psychrosaccharolyticus</name>
    <name type="common">Bacillus psychrosaccharolyticus</name>
    <dbReference type="NCBI Taxonomy" id="1407"/>
    <lineage>
        <taxon>Bacteria</taxon>
        <taxon>Bacillati</taxon>
        <taxon>Bacillota</taxon>
        <taxon>Bacilli</taxon>
        <taxon>Bacillales</taxon>
        <taxon>Bacillaceae</taxon>
        <taxon>Peribacillus</taxon>
    </lineage>
</organism>
<comment type="similarity">
    <text evidence="7">Belongs to the binding-protein-dependent transport system permease family.</text>
</comment>
<dbReference type="PANTHER" id="PTHR30193">
    <property type="entry name" value="ABC TRANSPORTER PERMEASE PROTEIN"/>
    <property type="match status" value="1"/>
</dbReference>
<dbReference type="PANTHER" id="PTHR30193:SF1">
    <property type="entry name" value="ABC TRANSPORTER PERMEASE PROTEIN YESP-RELATED"/>
    <property type="match status" value="1"/>
</dbReference>
<evidence type="ECO:0000256" key="2">
    <source>
        <dbReference type="ARBA" id="ARBA00022448"/>
    </source>
</evidence>
<dbReference type="Proteomes" id="UP000595254">
    <property type="component" value="Chromosome"/>
</dbReference>
<keyword evidence="3" id="KW-1003">Cell membrane</keyword>
<sequence length="312" mass="35461">MAQVTTSTHKKTLIQPTLRKPLRKSSLNGWLFASPWIIGLLLFYAYPLISSMYYSLTTYSILDAGEFVGFKNYTELFHDELFWKSISNTIYFAVFFVPLSILFGVSLAMMLNMKVKGLAIYRTIFFLPTLVPQVALAVLWMWLLNPGFGLVNGMLDSVGIQGPNWLGSMNWSKPSLILMSLWTIGQPVIIYLAGLGDISEEYYEAAEVDGASWFQKTRHITLPLLTPVIFYNLVMGLIGAFQQFTLPYTMTQGQGTPANSLTFYVMHMYDNAFKYFKMGYGSAMAWILFVIIMILTAIIFSTSKRWVHYQGE</sequence>
<dbReference type="CDD" id="cd06261">
    <property type="entry name" value="TM_PBP2"/>
    <property type="match status" value="1"/>
</dbReference>
<evidence type="ECO:0000256" key="1">
    <source>
        <dbReference type="ARBA" id="ARBA00004651"/>
    </source>
</evidence>
<dbReference type="EMBL" id="CP068053">
    <property type="protein sequence ID" value="QQS99792.1"/>
    <property type="molecule type" value="Genomic_DNA"/>
</dbReference>
<feature type="transmembrane region" description="Helical" evidence="7">
    <location>
        <begin position="123"/>
        <end position="143"/>
    </location>
</feature>
<evidence type="ECO:0000256" key="7">
    <source>
        <dbReference type="RuleBase" id="RU363032"/>
    </source>
</evidence>
<dbReference type="GO" id="GO:0055085">
    <property type="term" value="P:transmembrane transport"/>
    <property type="evidence" value="ECO:0007669"/>
    <property type="project" value="InterPro"/>
</dbReference>
<proteinExistence type="inferred from homology"/>
<reference evidence="9 10" key="1">
    <citation type="submission" date="2021-01" db="EMBL/GenBank/DDBJ databases">
        <title>FDA dAtabase for Regulatory Grade micrObial Sequences (FDA-ARGOS): Supporting development and validation of Infectious Disease Dx tests.</title>
        <authorList>
            <person name="Nelson B."/>
            <person name="Plummer A."/>
            <person name="Tallon L."/>
            <person name="Sadzewicz L."/>
            <person name="Zhao X."/>
            <person name="Boylan J."/>
            <person name="Ott S."/>
            <person name="Bowen H."/>
            <person name="Vavikolanu K."/>
            <person name="Mehta A."/>
            <person name="Aluvathingal J."/>
            <person name="Nadendla S."/>
            <person name="Myers T."/>
            <person name="Yan Y."/>
            <person name="Sichtig H."/>
        </authorList>
    </citation>
    <scope>NUCLEOTIDE SEQUENCE [LARGE SCALE GENOMIC DNA]</scope>
    <source>
        <strain evidence="9 10">FDAARGOS_1161</strain>
    </source>
</reference>
<accession>A0A974NL77</accession>
<feature type="transmembrane region" description="Helical" evidence="7">
    <location>
        <begin position="29"/>
        <end position="49"/>
    </location>
</feature>
<keyword evidence="4 7" id="KW-0812">Transmembrane</keyword>
<dbReference type="InterPro" id="IPR000515">
    <property type="entry name" value="MetI-like"/>
</dbReference>
<dbReference type="SUPFAM" id="SSF161098">
    <property type="entry name" value="MetI-like"/>
    <property type="match status" value="1"/>
</dbReference>
<name>A0A974NL77_PERPY</name>
<keyword evidence="6 7" id="KW-0472">Membrane</keyword>
<feature type="transmembrane region" description="Helical" evidence="7">
    <location>
        <begin position="90"/>
        <end position="111"/>
    </location>
</feature>
<dbReference type="InterPro" id="IPR051393">
    <property type="entry name" value="ABC_transporter_permease"/>
</dbReference>
<dbReference type="Gene3D" id="1.10.3720.10">
    <property type="entry name" value="MetI-like"/>
    <property type="match status" value="1"/>
</dbReference>
<evidence type="ECO:0000313" key="10">
    <source>
        <dbReference type="Proteomes" id="UP000595254"/>
    </source>
</evidence>
<comment type="subcellular location">
    <subcellularLocation>
        <location evidence="1 7">Cell membrane</location>
        <topology evidence="1 7">Multi-pass membrane protein</topology>
    </subcellularLocation>
</comment>
<evidence type="ECO:0000256" key="6">
    <source>
        <dbReference type="ARBA" id="ARBA00023136"/>
    </source>
</evidence>
<dbReference type="AlphaFoldDB" id="A0A974NL77"/>
<evidence type="ECO:0000256" key="3">
    <source>
        <dbReference type="ARBA" id="ARBA00022475"/>
    </source>
</evidence>
<feature type="transmembrane region" description="Helical" evidence="7">
    <location>
        <begin position="278"/>
        <end position="300"/>
    </location>
</feature>
<evidence type="ECO:0000256" key="4">
    <source>
        <dbReference type="ARBA" id="ARBA00022692"/>
    </source>
</evidence>
<evidence type="ECO:0000256" key="5">
    <source>
        <dbReference type="ARBA" id="ARBA00022989"/>
    </source>
</evidence>
<feature type="transmembrane region" description="Helical" evidence="7">
    <location>
        <begin position="175"/>
        <end position="194"/>
    </location>
</feature>
<feature type="transmembrane region" description="Helical" evidence="7">
    <location>
        <begin position="222"/>
        <end position="241"/>
    </location>
</feature>
<protein>
    <submittedName>
        <fullName evidence="9">Sugar ABC transporter permease</fullName>
    </submittedName>
</protein>
<dbReference type="RefSeq" id="WP_201647668.1">
    <property type="nucleotide sequence ID" value="NZ_CP068053.1"/>
</dbReference>
<keyword evidence="10" id="KW-1185">Reference proteome</keyword>
<dbReference type="PROSITE" id="PS50928">
    <property type="entry name" value="ABC_TM1"/>
    <property type="match status" value="1"/>
</dbReference>
<keyword evidence="5 7" id="KW-1133">Transmembrane helix</keyword>
<gene>
    <name evidence="9" type="ORF">I6J18_19735</name>
</gene>
<evidence type="ECO:0000259" key="8">
    <source>
        <dbReference type="PROSITE" id="PS50928"/>
    </source>
</evidence>
<dbReference type="KEGG" id="ppsr:I6J18_19735"/>
<feature type="domain" description="ABC transmembrane type-1" evidence="8">
    <location>
        <begin position="86"/>
        <end position="299"/>
    </location>
</feature>
<dbReference type="Pfam" id="PF00528">
    <property type="entry name" value="BPD_transp_1"/>
    <property type="match status" value="1"/>
</dbReference>
<evidence type="ECO:0000313" key="9">
    <source>
        <dbReference type="EMBL" id="QQS99792.1"/>
    </source>
</evidence>
<dbReference type="InterPro" id="IPR035906">
    <property type="entry name" value="MetI-like_sf"/>
</dbReference>
<dbReference type="GO" id="GO:0005886">
    <property type="term" value="C:plasma membrane"/>
    <property type="evidence" value="ECO:0007669"/>
    <property type="project" value="UniProtKB-SubCell"/>
</dbReference>
<keyword evidence="2 7" id="KW-0813">Transport</keyword>